<sequence length="310" mass="34568">MGKFYDHLPGTLIPWLMDQKVFWVATAPLAEDGHVSLSPKGYEETMHVIIETEDGESIDSQTITPDSAVNFKKARSTTVWYEDLTGSGAETIAHARENGRITIMFNAFEGPPNILRLFGTAKVYEFGTPEYEKLLPAEKRQPGSRSVIWVDVHKVGTSCGYSIPFFSYKGPRNRLRKFAAVKEQEDYDHYISCVAELENSSDTTSNGSAPPAVSDLPPEKGLKNYWRFRNPKSIDDVPAVQTAFESTKPLGDWRVRGAKYYVPDDESIPSKDHHIIIERGLISDAGKLLTGFGIGVLATTLLYRWAHGAH</sequence>
<evidence type="ECO:0000313" key="1">
    <source>
        <dbReference type="EMBL" id="KAF6760437.1"/>
    </source>
</evidence>
<comment type="caution">
    <text evidence="1">The sequence shown here is derived from an EMBL/GenBank/DDBJ whole genome shotgun (WGS) entry which is preliminary data.</text>
</comment>
<protein>
    <recommendedName>
        <fullName evidence="3">Pyridoxamine 5'-phosphate oxidase putative domain-containing protein</fullName>
    </recommendedName>
</protein>
<dbReference type="OrthoDB" id="539398at2759"/>
<accession>A0A8H6I9V6</accession>
<evidence type="ECO:0008006" key="3">
    <source>
        <dbReference type="Google" id="ProtNLM"/>
    </source>
</evidence>
<reference evidence="1 2" key="1">
    <citation type="submission" date="2020-07" db="EMBL/GenBank/DDBJ databases">
        <title>Comparative genomics of pyrophilous fungi reveals a link between fire events and developmental genes.</title>
        <authorList>
            <consortium name="DOE Joint Genome Institute"/>
            <person name="Steindorff A.S."/>
            <person name="Carver A."/>
            <person name="Calhoun S."/>
            <person name="Stillman K."/>
            <person name="Liu H."/>
            <person name="Lipzen A."/>
            <person name="Pangilinan J."/>
            <person name="Labutti K."/>
            <person name="Bruns T.D."/>
            <person name="Grigoriev I.V."/>
        </authorList>
    </citation>
    <scope>NUCLEOTIDE SEQUENCE [LARGE SCALE GENOMIC DNA]</scope>
    <source>
        <strain evidence="1 2">CBS 144469</strain>
    </source>
</reference>
<gene>
    <name evidence="1" type="ORF">DFP72DRAFT_882186</name>
</gene>
<dbReference type="InterPro" id="IPR012349">
    <property type="entry name" value="Split_barrel_FMN-bd"/>
</dbReference>
<name>A0A8H6I9V6_9AGAR</name>
<dbReference type="Gene3D" id="2.30.110.10">
    <property type="entry name" value="Electron Transport, Fmn-binding Protein, Chain A"/>
    <property type="match status" value="1"/>
</dbReference>
<keyword evidence="2" id="KW-1185">Reference proteome</keyword>
<dbReference type="AlphaFoldDB" id="A0A8H6I9V6"/>
<proteinExistence type="predicted"/>
<dbReference type="EMBL" id="JACGCI010000012">
    <property type="protein sequence ID" value="KAF6760437.1"/>
    <property type="molecule type" value="Genomic_DNA"/>
</dbReference>
<evidence type="ECO:0000313" key="2">
    <source>
        <dbReference type="Proteomes" id="UP000521943"/>
    </source>
</evidence>
<dbReference type="Proteomes" id="UP000521943">
    <property type="component" value="Unassembled WGS sequence"/>
</dbReference>
<dbReference type="PANTHER" id="PTHR39336">
    <property type="entry name" value="PYRIDOXAMINE PHOSPHATE OXIDASE FAMILY PROTEIN (AFU_ORTHOLOGUE AFUA_6G11440)"/>
    <property type="match status" value="1"/>
</dbReference>
<dbReference type="PANTHER" id="PTHR39336:SF3">
    <property type="entry name" value="PYRIDOXAMINE PHOSPHATE OXIDASE"/>
    <property type="match status" value="1"/>
</dbReference>
<organism evidence="1 2">
    <name type="scientific">Ephemerocybe angulata</name>
    <dbReference type="NCBI Taxonomy" id="980116"/>
    <lineage>
        <taxon>Eukaryota</taxon>
        <taxon>Fungi</taxon>
        <taxon>Dikarya</taxon>
        <taxon>Basidiomycota</taxon>
        <taxon>Agaricomycotina</taxon>
        <taxon>Agaricomycetes</taxon>
        <taxon>Agaricomycetidae</taxon>
        <taxon>Agaricales</taxon>
        <taxon>Agaricineae</taxon>
        <taxon>Psathyrellaceae</taxon>
        <taxon>Ephemerocybe</taxon>
    </lineage>
</organism>